<keyword evidence="2" id="KW-0732">Signal</keyword>
<feature type="region of interest" description="Disordered" evidence="1">
    <location>
        <begin position="357"/>
        <end position="397"/>
    </location>
</feature>
<feature type="signal peptide" evidence="2">
    <location>
        <begin position="1"/>
        <end position="27"/>
    </location>
</feature>
<evidence type="ECO:0000256" key="2">
    <source>
        <dbReference type="SAM" id="SignalP"/>
    </source>
</evidence>
<evidence type="ECO:0000313" key="4">
    <source>
        <dbReference type="Proteomes" id="UP001370758"/>
    </source>
</evidence>
<keyword evidence="4" id="KW-1185">Reference proteome</keyword>
<name>A0AAV9W1Y5_9PEZI</name>
<dbReference type="Proteomes" id="UP001370758">
    <property type="component" value="Unassembled WGS sequence"/>
</dbReference>
<evidence type="ECO:0000313" key="3">
    <source>
        <dbReference type="EMBL" id="KAK6499846.1"/>
    </source>
</evidence>
<feature type="compositionally biased region" description="Basic and acidic residues" evidence="1">
    <location>
        <begin position="368"/>
        <end position="377"/>
    </location>
</feature>
<organism evidence="3 4">
    <name type="scientific">Arthrobotrys musiformis</name>
    <dbReference type="NCBI Taxonomy" id="47236"/>
    <lineage>
        <taxon>Eukaryota</taxon>
        <taxon>Fungi</taxon>
        <taxon>Dikarya</taxon>
        <taxon>Ascomycota</taxon>
        <taxon>Pezizomycotina</taxon>
        <taxon>Orbiliomycetes</taxon>
        <taxon>Orbiliales</taxon>
        <taxon>Orbiliaceae</taxon>
        <taxon>Arthrobotrys</taxon>
    </lineage>
</organism>
<feature type="compositionally biased region" description="Low complexity" evidence="1">
    <location>
        <begin position="53"/>
        <end position="65"/>
    </location>
</feature>
<gene>
    <name evidence="3" type="ORF">TWF481_010203</name>
</gene>
<feature type="compositionally biased region" description="Acidic residues" evidence="1">
    <location>
        <begin position="378"/>
        <end position="390"/>
    </location>
</feature>
<comment type="caution">
    <text evidence="3">The sequence shown here is derived from an EMBL/GenBank/DDBJ whole genome shotgun (WGS) entry which is preliminary data.</text>
</comment>
<protein>
    <submittedName>
        <fullName evidence="3">Uncharacterized protein</fullName>
    </submittedName>
</protein>
<dbReference type="AlphaFoldDB" id="A0AAV9W1Y5"/>
<dbReference type="EMBL" id="JAVHJL010000007">
    <property type="protein sequence ID" value="KAK6499846.1"/>
    <property type="molecule type" value="Genomic_DNA"/>
</dbReference>
<feature type="chain" id="PRO_5043440812" evidence="2">
    <location>
        <begin position="28"/>
        <end position="397"/>
    </location>
</feature>
<feature type="region of interest" description="Disordered" evidence="1">
    <location>
        <begin position="38"/>
        <end position="125"/>
    </location>
</feature>
<reference evidence="3 4" key="1">
    <citation type="submission" date="2023-08" db="EMBL/GenBank/DDBJ databases">
        <authorList>
            <person name="Palmer J.M."/>
        </authorList>
    </citation>
    <scope>NUCLEOTIDE SEQUENCE [LARGE SCALE GENOMIC DNA]</scope>
    <source>
        <strain evidence="3 4">TWF481</strain>
    </source>
</reference>
<proteinExistence type="predicted"/>
<sequence>MRKSRVLVYSALQLLFLFIQAPAQTLAVPCYTGTAVTTTSDATSSEQCGVIGTTSTPSASSMASKPSEKPTTLHSVTKPPTAVAITPPSSKEIAKPPPPPPKIRRIKPPTSPNNQTVFNHRGINGRGISTGDWTIECESAQEIYENHTPHTHIPGVTPEHWPDWADYSHEDAITWIQYEQGKCESCYCDEDGLMQFHAEGSTSFHRHCPDMDTVNICISLYGCSCHLTIEEDPEDDFVDPTKVDDMDFITRVTTKDISEHMDSKKDLVLYGAFNRWWKNQVKKKSPLVNDPKEVQITRGRYSHSSERYWVGTEKEPYYLEGLSQGLDEDFIEKIVNYRAGGLAGFVGLAGGKGFWKRDESETLGGADGADKNGSKEEKEEEERKEDEGDESPERGDR</sequence>
<accession>A0AAV9W1Y5</accession>
<evidence type="ECO:0000256" key="1">
    <source>
        <dbReference type="SAM" id="MobiDB-lite"/>
    </source>
</evidence>